<evidence type="ECO:0000313" key="4">
    <source>
        <dbReference type="Proteomes" id="UP000309673"/>
    </source>
</evidence>
<proteinExistence type="predicted"/>
<comment type="caution">
    <text evidence="3">The sequence shown here is derived from an EMBL/GenBank/DDBJ whole genome shotgun (WGS) entry which is preliminary data.</text>
</comment>
<feature type="compositionally biased region" description="Polar residues" evidence="1">
    <location>
        <begin position="46"/>
        <end position="55"/>
    </location>
</feature>
<feature type="signal peptide" evidence="2">
    <location>
        <begin position="1"/>
        <end position="29"/>
    </location>
</feature>
<keyword evidence="2" id="KW-0732">Signal</keyword>
<sequence>MTNRLLRKAGYPAALAAVLLIGACGDRNAADQPSPAPSSPSVTAPETQSPAPSESANKRLVDEFVQHASENMPADQLLSELGRSVAAASPADADEMLRAMDQYYTRNQPEMEKKFEAEKIQQELSKLNFRLPLNQEQINGIQDDETRKLASEALNGGYKLETSEGFVYPIVDYAKLQASAESASPAMKDYLSIMAAESEHKTMTDAAFAISRDELVKRIIQAENFAKQYPDSPEYAKVEQWFVQYLTLYLVGLDNTPNYDDSYHVLPEMKTHFQKTVSSHPGTVTAKLTAELLEVLGQTNGAFFNKADDGMQVDIPAMKMFRDGIEKRAKEGLKAS</sequence>
<name>A0A4U0F8J4_9BACL</name>
<evidence type="ECO:0000256" key="2">
    <source>
        <dbReference type="SAM" id="SignalP"/>
    </source>
</evidence>
<dbReference type="Proteomes" id="UP000309673">
    <property type="component" value="Unassembled WGS sequence"/>
</dbReference>
<protein>
    <submittedName>
        <fullName evidence="3">Uncharacterized protein</fullName>
    </submittedName>
</protein>
<dbReference type="EMBL" id="SUPK01000007">
    <property type="protein sequence ID" value="TJY40951.1"/>
    <property type="molecule type" value="Genomic_DNA"/>
</dbReference>
<dbReference type="OrthoDB" id="1707591at2"/>
<accession>A0A4U0F8J4</accession>
<organism evidence="3 4">
    <name type="scientific">Cohnella pontilimi</name>
    <dbReference type="NCBI Taxonomy" id="2564100"/>
    <lineage>
        <taxon>Bacteria</taxon>
        <taxon>Bacillati</taxon>
        <taxon>Bacillota</taxon>
        <taxon>Bacilli</taxon>
        <taxon>Bacillales</taxon>
        <taxon>Paenibacillaceae</taxon>
        <taxon>Cohnella</taxon>
    </lineage>
</organism>
<dbReference type="AlphaFoldDB" id="A0A4U0F8J4"/>
<dbReference type="RefSeq" id="WP_136778580.1">
    <property type="nucleotide sequence ID" value="NZ_SUPK01000007.1"/>
</dbReference>
<feature type="region of interest" description="Disordered" evidence="1">
    <location>
        <begin position="26"/>
        <end position="57"/>
    </location>
</feature>
<gene>
    <name evidence="3" type="ORF">E5161_14645</name>
</gene>
<feature type="chain" id="PRO_5020753252" evidence="2">
    <location>
        <begin position="30"/>
        <end position="336"/>
    </location>
</feature>
<reference evidence="3 4" key="1">
    <citation type="submission" date="2019-04" db="EMBL/GenBank/DDBJ databases">
        <title>Cohnella sp. nov., isolated from soil.</title>
        <authorList>
            <person name="Kim W."/>
        </authorList>
    </citation>
    <scope>NUCLEOTIDE SEQUENCE [LARGE SCALE GENOMIC DNA]</scope>
    <source>
        <strain evidence="3 4">CAU 1483</strain>
    </source>
</reference>
<evidence type="ECO:0000256" key="1">
    <source>
        <dbReference type="SAM" id="MobiDB-lite"/>
    </source>
</evidence>
<keyword evidence="4" id="KW-1185">Reference proteome</keyword>
<evidence type="ECO:0000313" key="3">
    <source>
        <dbReference type="EMBL" id="TJY40951.1"/>
    </source>
</evidence>
<dbReference type="PROSITE" id="PS51257">
    <property type="entry name" value="PROKAR_LIPOPROTEIN"/>
    <property type="match status" value="1"/>
</dbReference>